<sequence length="295" mass="35192">MPSTSKIYALMTVKNESDIIIETLDKASVWAEKIFILDNNSEDTTWELLTKYAEGNPKIVLWGQYGGRFYLELRQVIFREYREIAKPGDWWCRLDGDEFYIDDPHQFLSSLDEDVDHVYNASFQYYYTPDDYEREKNCGVTNSVTQRLKWYKCNHSEIRFVRHWDLICWPQNTEWPCNLKKPSPGRIRLKHYQYRDIKQIVGRLQARNAPNSGSSFSHEKVSISEWYKKRGFQLPEDNNLAELRIVEKANLSDSNEFTYDDKVLPPIYFLSFKKKIKNGVVNFYMKYLNKFLFKL</sequence>
<dbReference type="AlphaFoldDB" id="A0A3P8LZQ1"/>
<dbReference type="SUPFAM" id="SSF53448">
    <property type="entry name" value="Nucleotide-diphospho-sugar transferases"/>
    <property type="match status" value="1"/>
</dbReference>
<reference evidence="1 2" key="1">
    <citation type="submission" date="2018-12" db="EMBL/GenBank/DDBJ databases">
        <authorList>
            <consortium name="Pathogen Informatics"/>
        </authorList>
    </citation>
    <scope>NUCLEOTIDE SEQUENCE [LARGE SCALE GENOMIC DNA]</scope>
    <source>
        <strain evidence="1 2">NCTC13098</strain>
    </source>
</reference>
<dbReference type="KEGG" id="rtg:NCTC13098_02335"/>
<dbReference type="Proteomes" id="UP000274346">
    <property type="component" value="Chromosome"/>
</dbReference>
<proteinExistence type="predicted"/>
<dbReference type="InterPro" id="IPR029044">
    <property type="entry name" value="Nucleotide-diphossugar_trans"/>
</dbReference>
<gene>
    <name evidence="1" type="ORF">NCTC13098_02335</name>
</gene>
<protein>
    <submittedName>
        <fullName evidence="1">Glycosyl transferase family 2</fullName>
    </submittedName>
</protein>
<dbReference type="Pfam" id="PF13704">
    <property type="entry name" value="Glyco_tranf_2_4"/>
    <property type="match status" value="1"/>
</dbReference>
<evidence type="ECO:0000313" key="2">
    <source>
        <dbReference type="Proteomes" id="UP000274346"/>
    </source>
</evidence>
<keyword evidence="1" id="KW-0808">Transferase</keyword>
<name>A0A3P8LZQ1_RAOTE</name>
<dbReference type="Gene3D" id="3.90.550.10">
    <property type="entry name" value="Spore Coat Polysaccharide Biosynthesis Protein SpsA, Chain A"/>
    <property type="match status" value="1"/>
</dbReference>
<organism evidence="1 2">
    <name type="scientific">Raoultella terrigena</name>
    <name type="common">Klebsiella terrigena</name>
    <dbReference type="NCBI Taxonomy" id="577"/>
    <lineage>
        <taxon>Bacteria</taxon>
        <taxon>Pseudomonadati</taxon>
        <taxon>Pseudomonadota</taxon>
        <taxon>Gammaproteobacteria</taxon>
        <taxon>Enterobacterales</taxon>
        <taxon>Enterobacteriaceae</taxon>
        <taxon>Klebsiella/Raoultella group</taxon>
        <taxon>Raoultella</taxon>
    </lineage>
</organism>
<dbReference type="EMBL" id="LR131271">
    <property type="protein sequence ID" value="VDR26000.1"/>
    <property type="molecule type" value="Genomic_DNA"/>
</dbReference>
<dbReference type="GO" id="GO:0016740">
    <property type="term" value="F:transferase activity"/>
    <property type="evidence" value="ECO:0007669"/>
    <property type="project" value="UniProtKB-KW"/>
</dbReference>
<accession>A0A3P8LZQ1</accession>
<evidence type="ECO:0000313" key="1">
    <source>
        <dbReference type="EMBL" id="VDR26000.1"/>
    </source>
</evidence>